<name>A0A3Q9JMN2_9GAMM</name>
<evidence type="ECO:0000313" key="2">
    <source>
        <dbReference type="Proteomes" id="UP000273143"/>
    </source>
</evidence>
<gene>
    <name evidence="1" type="primary">pduE</name>
    <name evidence="1" type="ORF">DM558_02445</name>
</gene>
<dbReference type="InterPro" id="IPR036091">
    <property type="entry name" value="Prodiol/glycerol_DeHase__sf_su"/>
</dbReference>
<dbReference type="SUPFAM" id="SSF47148">
    <property type="entry name" value="Diol dehydratase, gamma subunit"/>
    <property type="match status" value="1"/>
</dbReference>
<dbReference type="RefSeq" id="WP_127161888.1">
    <property type="nucleotide sequence ID" value="NZ_CP029822.1"/>
</dbReference>
<dbReference type="Proteomes" id="UP000273143">
    <property type="component" value="Chromosome"/>
</dbReference>
<evidence type="ECO:0000313" key="1">
    <source>
        <dbReference type="EMBL" id="AZS49707.1"/>
    </source>
</evidence>
<dbReference type="InterPro" id="IPR003207">
    <property type="entry name" value="Ppandiol/glycerol_DeHydtase_su"/>
</dbReference>
<dbReference type="Gene3D" id="1.10.1510.20">
    <property type="entry name" value="Propanediol/glycerol dehydratase, small subunit"/>
    <property type="match status" value="1"/>
</dbReference>
<dbReference type="PIRSF" id="PIRSF018505">
    <property type="entry name" value="Prpndl_dhdrts_sm"/>
    <property type="match status" value="1"/>
</dbReference>
<reference evidence="2" key="1">
    <citation type="submission" date="2018-06" db="EMBL/GenBank/DDBJ databases">
        <title>Complete genome of Pseudomonas insecticola strain QZS01.</title>
        <authorList>
            <person name="Wang J."/>
            <person name="Su Q."/>
        </authorList>
    </citation>
    <scope>NUCLEOTIDE SEQUENCE [LARGE SCALE GENOMIC DNA]</scope>
    <source>
        <strain evidence="2">QZS01</strain>
    </source>
</reference>
<dbReference type="EMBL" id="CP029822">
    <property type="protein sequence ID" value="AZS49707.1"/>
    <property type="molecule type" value="Genomic_DNA"/>
</dbReference>
<dbReference type="KEGG" id="emo:DM558_02445"/>
<keyword evidence="2" id="KW-1185">Reference proteome</keyword>
<sequence length="170" mass="18671">MSQPLEIDKIVQSVINALGNKDNSTPSSTQTTTGKVGVKDYPLSSKRQDLVRTPTGKKLGDLTLKGVIDGSVKAEDLRIAPETLELQAQIAEDAGRAPFARNLRRAAELIAIPDERVLEIYNALRPNRSTREELIVIADELQNKYGATINSAFVREAAEVYAERGILRKD</sequence>
<dbReference type="AlphaFoldDB" id="A0A3Q9JMN2"/>
<dbReference type="NCBIfam" id="NF011972">
    <property type="entry name" value="PRK15443.1-3"/>
    <property type="match status" value="1"/>
</dbReference>
<dbReference type="Pfam" id="PF02287">
    <property type="entry name" value="Dehydratase_SU"/>
    <property type="match status" value="1"/>
</dbReference>
<protein>
    <submittedName>
        <fullName evidence="1">Diol dehydratase small subunit</fullName>
    </submittedName>
</protein>
<proteinExistence type="predicted"/>
<accession>A0A3Q9JMN2</accession>
<organism evidence="1 2">
    <name type="scientific">Entomomonas moraniae</name>
    <dbReference type="NCBI Taxonomy" id="2213226"/>
    <lineage>
        <taxon>Bacteria</taxon>
        <taxon>Pseudomonadati</taxon>
        <taxon>Pseudomonadota</taxon>
        <taxon>Gammaproteobacteria</taxon>
        <taxon>Pseudomonadales</taxon>
        <taxon>Pseudomonadaceae</taxon>
        <taxon>Entomomonas</taxon>
    </lineage>
</organism>